<evidence type="ECO:0000259" key="2">
    <source>
        <dbReference type="Pfam" id="PF24426"/>
    </source>
</evidence>
<dbReference type="PANTHER" id="PTHR35743">
    <property type="entry name" value="NODULIN HOMEOBOX"/>
    <property type="match status" value="1"/>
</dbReference>
<dbReference type="EMBL" id="JARYMX010000006">
    <property type="protein sequence ID" value="KAJ9543447.1"/>
    <property type="molecule type" value="Genomic_DNA"/>
</dbReference>
<protein>
    <recommendedName>
        <fullName evidence="6">Homeobox domain-containing protein</fullName>
    </recommendedName>
</protein>
<feature type="region of interest" description="Disordered" evidence="1">
    <location>
        <begin position="1"/>
        <end position="23"/>
    </location>
</feature>
<dbReference type="GO" id="GO:0009908">
    <property type="term" value="P:flower development"/>
    <property type="evidence" value="ECO:0007669"/>
    <property type="project" value="InterPro"/>
</dbReference>
<dbReference type="Proteomes" id="UP001172457">
    <property type="component" value="Chromosome 6"/>
</dbReference>
<feature type="domain" description="Nodulin homeobox homeobox-like" evidence="2">
    <location>
        <begin position="1"/>
        <end position="46"/>
    </location>
</feature>
<dbReference type="Pfam" id="PF24426">
    <property type="entry name" value="HTH_NDX"/>
    <property type="match status" value="1"/>
</dbReference>
<feature type="compositionally biased region" description="Polar residues" evidence="1">
    <location>
        <begin position="98"/>
        <end position="114"/>
    </location>
</feature>
<dbReference type="Pfam" id="PF24679">
    <property type="entry name" value="Nodulin_C"/>
    <property type="match status" value="1"/>
</dbReference>
<dbReference type="InterPro" id="IPR039325">
    <property type="entry name" value="NDX"/>
</dbReference>
<keyword evidence="5" id="KW-1185">Reference proteome</keyword>
<comment type="caution">
    <text evidence="4">The sequence shown here is derived from an EMBL/GenBank/DDBJ whole genome shotgun (WGS) entry which is preliminary data.</text>
</comment>
<feature type="compositionally biased region" description="Low complexity" evidence="1">
    <location>
        <begin position="66"/>
        <end position="85"/>
    </location>
</feature>
<dbReference type="InterPro" id="IPR056559">
    <property type="entry name" value="NDX_C"/>
</dbReference>
<evidence type="ECO:0000313" key="4">
    <source>
        <dbReference type="EMBL" id="KAJ9543447.1"/>
    </source>
</evidence>
<name>A0AA38T242_9ASTR</name>
<evidence type="ECO:0000259" key="3">
    <source>
        <dbReference type="Pfam" id="PF24679"/>
    </source>
</evidence>
<sequence length="211" mass="23176">MQRRAASVQSWADRLSLHGSEVTSTQLKNWLNNRKAKLARAAAQDTRIPPRTDIAFIEKQGGSGTNPVSDSPESPVDESSNPSPSASHGTHQQDETSKTVLGNESSETIIPTSSFRREHGQQVMLTNDQQEEIGKGKIHLANGIWFGRNLEESGLCVVDVNDLKVDLSTDLPHPCDATGTTFGQAEQILGRKRVLWDSSKLLLIQQQMPPR</sequence>
<evidence type="ECO:0008006" key="6">
    <source>
        <dbReference type="Google" id="ProtNLM"/>
    </source>
</evidence>
<gene>
    <name evidence="4" type="ORF">OSB04_023154</name>
</gene>
<dbReference type="InterPro" id="IPR056560">
    <property type="entry name" value="HTH_NDX"/>
</dbReference>
<reference evidence="4" key="1">
    <citation type="submission" date="2023-03" db="EMBL/GenBank/DDBJ databases">
        <title>Chromosome-scale reference genome and RAD-based genetic map of yellow starthistle (Centaurea solstitialis) reveal putative structural variation and QTLs associated with invader traits.</title>
        <authorList>
            <person name="Reatini B."/>
            <person name="Cang F.A."/>
            <person name="Jiang Q."/>
            <person name="Mckibben M.T.W."/>
            <person name="Barker M.S."/>
            <person name="Rieseberg L.H."/>
            <person name="Dlugosch K.M."/>
        </authorList>
    </citation>
    <scope>NUCLEOTIDE SEQUENCE</scope>
    <source>
        <strain evidence="4">CAN-66</strain>
        <tissue evidence="4">Leaf</tissue>
    </source>
</reference>
<feature type="region of interest" description="Disordered" evidence="1">
    <location>
        <begin position="57"/>
        <end position="119"/>
    </location>
</feature>
<feature type="domain" description="Nodulin homeobox C-terminal" evidence="3">
    <location>
        <begin position="116"/>
        <end position="201"/>
    </location>
</feature>
<dbReference type="GO" id="GO:0003697">
    <property type="term" value="F:single-stranded DNA binding"/>
    <property type="evidence" value="ECO:0007669"/>
    <property type="project" value="InterPro"/>
</dbReference>
<dbReference type="AlphaFoldDB" id="A0AA38T242"/>
<evidence type="ECO:0000256" key="1">
    <source>
        <dbReference type="SAM" id="MobiDB-lite"/>
    </source>
</evidence>
<proteinExistence type="predicted"/>
<dbReference type="PANTHER" id="PTHR35743:SF1">
    <property type="entry name" value="NODULIN HOMEOBOX"/>
    <property type="match status" value="1"/>
</dbReference>
<accession>A0AA38T242</accession>
<organism evidence="4 5">
    <name type="scientific">Centaurea solstitialis</name>
    <name type="common">yellow star-thistle</name>
    <dbReference type="NCBI Taxonomy" id="347529"/>
    <lineage>
        <taxon>Eukaryota</taxon>
        <taxon>Viridiplantae</taxon>
        <taxon>Streptophyta</taxon>
        <taxon>Embryophyta</taxon>
        <taxon>Tracheophyta</taxon>
        <taxon>Spermatophyta</taxon>
        <taxon>Magnoliopsida</taxon>
        <taxon>eudicotyledons</taxon>
        <taxon>Gunneridae</taxon>
        <taxon>Pentapetalae</taxon>
        <taxon>asterids</taxon>
        <taxon>campanulids</taxon>
        <taxon>Asterales</taxon>
        <taxon>Asteraceae</taxon>
        <taxon>Carduoideae</taxon>
        <taxon>Cardueae</taxon>
        <taxon>Centaureinae</taxon>
        <taxon>Centaurea</taxon>
    </lineage>
</organism>
<evidence type="ECO:0000313" key="5">
    <source>
        <dbReference type="Proteomes" id="UP001172457"/>
    </source>
</evidence>